<reference evidence="2" key="1">
    <citation type="journal article" date="2020" name="Cell">
        <title>Large-Scale Comparative Analyses of Tick Genomes Elucidate Their Genetic Diversity and Vector Capacities.</title>
        <authorList>
            <consortium name="Tick Genome and Microbiome Consortium (TIGMIC)"/>
            <person name="Jia N."/>
            <person name="Wang J."/>
            <person name="Shi W."/>
            <person name="Du L."/>
            <person name="Sun Y."/>
            <person name="Zhan W."/>
            <person name="Jiang J.F."/>
            <person name="Wang Q."/>
            <person name="Zhang B."/>
            <person name="Ji P."/>
            <person name="Bell-Sakyi L."/>
            <person name="Cui X.M."/>
            <person name="Yuan T.T."/>
            <person name="Jiang B.G."/>
            <person name="Yang W.F."/>
            <person name="Lam T.T."/>
            <person name="Chang Q.C."/>
            <person name="Ding S.J."/>
            <person name="Wang X.J."/>
            <person name="Zhu J.G."/>
            <person name="Ruan X.D."/>
            <person name="Zhao L."/>
            <person name="Wei J.T."/>
            <person name="Ye R.Z."/>
            <person name="Que T.C."/>
            <person name="Du C.H."/>
            <person name="Zhou Y.H."/>
            <person name="Cheng J.X."/>
            <person name="Dai P.F."/>
            <person name="Guo W.B."/>
            <person name="Han X.H."/>
            <person name="Huang E.J."/>
            <person name="Li L.F."/>
            <person name="Wei W."/>
            <person name="Gao Y.C."/>
            <person name="Liu J.Z."/>
            <person name="Shao H.Z."/>
            <person name="Wang X."/>
            <person name="Wang C.C."/>
            <person name="Yang T.C."/>
            <person name="Huo Q.B."/>
            <person name="Li W."/>
            <person name="Chen H.Y."/>
            <person name="Chen S.E."/>
            <person name="Zhou L.G."/>
            <person name="Ni X.B."/>
            <person name="Tian J.H."/>
            <person name="Sheng Y."/>
            <person name="Liu T."/>
            <person name="Pan Y.S."/>
            <person name="Xia L.Y."/>
            <person name="Li J."/>
            <person name="Zhao F."/>
            <person name="Cao W.C."/>
        </authorList>
    </citation>
    <scope>NUCLEOTIDE SEQUENCE</scope>
    <source>
        <strain evidence="2">Rsan-2018</strain>
    </source>
</reference>
<proteinExistence type="predicted"/>
<feature type="region of interest" description="Disordered" evidence="1">
    <location>
        <begin position="1"/>
        <end position="36"/>
    </location>
</feature>
<evidence type="ECO:0000256" key="1">
    <source>
        <dbReference type="SAM" id="MobiDB-lite"/>
    </source>
</evidence>
<evidence type="ECO:0000313" key="2">
    <source>
        <dbReference type="EMBL" id="KAH7939108.1"/>
    </source>
</evidence>
<sequence>MPKRVLTRSKDRSSGHSDGLSCTMHSPEGKEEAGTGRWIVVDEGDAMAAGQGYLEDSCSPKRHRPDAEGNAGLDIASTG</sequence>
<comment type="caution">
    <text evidence="2">The sequence shown here is derived from an EMBL/GenBank/DDBJ whole genome shotgun (WGS) entry which is preliminary data.</text>
</comment>
<protein>
    <submittedName>
        <fullName evidence="2">Uncharacterized protein</fullName>
    </submittedName>
</protein>
<dbReference type="Proteomes" id="UP000821837">
    <property type="component" value="Chromosome 8"/>
</dbReference>
<dbReference type="AlphaFoldDB" id="A0A9D4PEW9"/>
<reference evidence="2" key="2">
    <citation type="submission" date="2021-09" db="EMBL/GenBank/DDBJ databases">
        <authorList>
            <person name="Jia N."/>
            <person name="Wang J."/>
            <person name="Shi W."/>
            <person name="Du L."/>
            <person name="Sun Y."/>
            <person name="Zhan W."/>
            <person name="Jiang J."/>
            <person name="Wang Q."/>
            <person name="Zhang B."/>
            <person name="Ji P."/>
            <person name="Sakyi L.B."/>
            <person name="Cui X."/>
            <person name="Yuan T."/>
            <person name="Jiang B."/>
            <person name="Yang W."/>
            <person name="Lam T.T.-Y."/>
            <person name="Chang Q."/>
            <person name="Ding S."/>
            <person name="Wang X."/>
            <person name="Zhu J."/>
            <person name="Ruan X."/>
            <person name="Zhao L."/>
            <person name="Wei J."/>
            <person name="Que T."/>
            <person name="Du C."/>
            <person name="Cheng J."/>
            <person name="Dai P."/>
            <person name="Han X."/>
            <person name="Huang E."/>
            <person name="Gao Y."/>
            <person name="Liu J."/>
            <person name="Shao H."/>
            <person name="Ye R."/>
            <person name="Li L."/>
            <person name="Wei W."/>
            <person name="Wang X."/>
            <person name="Wang C."/>
            <person name="Huo Q."/>
            <person name="Li W."/>
            <person name="Guo W."/>
            <person name="Chen H."/>
            <person name="Chen S."/>
            <person name="Zhou L."/>
            <person name="Zhou L."/>
            <person name="Ni X."/>
            <person name="Tian J."/>
            <person name="Zhou Y."/>
            <person name="Sheng Y."/>
            <person name="Liu T."/>
            <person name="Pan Y."/>
            <person name="Xia L."/>
            <person name="Li J."/>
            <person name="Zhao F."/>
            <person name="Cao W."/>
        </authorList>
    </citation>
    <scope>NUCLEOTIDE SEQUENCE</scope>
    <source>
        <strain evidence="2">Rsan-2018</strain>
        <tissue evidence="2">Larvae</tissue>
    </source>
</reference>
<dbReference type="EMBL" id="JABSTV010001254">
    <property type="protein sequence ID" value="KAH7939108.1"/>
    <property type="molecule type" value="Genomic_DNA"/>
</dbReference>
<accession>A0A9D4PEW9</accession>
<name>A0A9D4PEW9_RHISA</name>
<feature type="region of interest" description="Disordered" evidence="1">
    <location>
        <begin position="53"/>
        <end position="79"/>
    </location>
</feature>
<evidence type="ECO:0000313" key="3">
    <source>
        <dbReference type="Proteomes" id="UP000821837"/>
    </source>
</evidence>
<gene>
    <name evidence="2" type="ORF">HPB52_005871</name>
</gene>
<keyword evidence="3" id="KW-1185">Reference proteome</keyword>
<organism evidence="2 3">
    <name type="scientific">Rhipicephalus sanguineus</name>
    <name type="common">Brown dog tick</name>
    <name type="synonym">Ixodes sanguineus</name>
    <dbReference type="NCBI Taxonomy" id="34632"/>
    <lineage>
        <taxon>Eukaryota</taxon>
        <taxon>Metazoa</taxon>
        <taxon>Ecdysozoa</taxon>
        <taxon>Arthropoda</taxon>
        <taxon>Chelicerata</taxon>
        <taxon>Arachnida</taxon>
        <taxon>Acari</taxon>
        <taxon>Parasitiformes</taxon>
        <taxon>Ixodida</taxon>
        <taxon>Ixodoidea</taxon>
        <taxon>Ixodidae</taxon>
        <taxon>Rhipicephalinae</taxon>
        <taxon>Rhipicephalus</taxon>
        <taxon>Rhipicephalus</taxon>
    </lineage>
</organism>